<accession>F8ANJ8</accession>
<feature type="binding site" evidence="8">
    <location>
        <position position="87"/>
    </location>
    <ligand>
        <name>Mg(2+)</name>
        <dbReference type="ChEBI" id="CHEBI:18420"/>
        <label>1</label>
    </ligand>
</feature>
<evidence type="ECO:0000256" key="5">
    <source>
        <dbReference type="ARBA" id="ARBA00022822"/>
    </source>
</evidence>
<feature type="binding site" evidence="8">
    <location>
        <position position="75"/>
    </location>
    <ligand>
        <name>5-phospho-alpha-D-ribose 1-diphosphate</name>
        <dbReference type="ChEBI" id="CHEBI:58017"/>
    </ligand>
</feature>
<dbReference type="EC" id="2.4.2.18" evidence="8"/>
<feature type="binding site" evidence="8">
    <location>
        <begin position="78"/>
        <end position="79"/>
    </location>
    <ligand>
        <name>5-phospho-alpha-D-ribose 1-diphosphate</name>
        <dbReference type="ChEBI" id="CHEBI:58017"/>
    </ligand>
</feature>
<feature type="binding site" evidence="8">
    <location>
        <position position="75"/>
    </location>
    <ligand>
        <name>anthranilate</name>
        <dbReference type="ChEBI" id="CHEBI:16567"/>
        <label>1</label>
    </ligand>
</feature>
<evidence type="ECO:0000256" key="2">
    <source>
        <dbReference type="ARBA" id="ARBA00022676"/>
    </source>
</evidence>
<dbReference type="OrthoDB" id="8214at2157"/>
<feature type="binding site" evidence="8">
    <location>
        <begin position="85"/>
        <end position="88"/>
    </location>
    <ligand>
        <name>5-phospho-alpha-D-ribose 1-diphosphate</name>
        <dbReference type="ChEBI" id="CHEBI:58017"/>
    </ligand>
</feature>
<sequence length="335" mass="36588">MSDLLNKIVDKHDLTYEEAYRLFNNLLNESEIRIGAYLAALQTKGFTSEEIAGFARAMRDNAVKVDLGSVCDTCGTGGDGSSTINVSTAVSILLSCFKKVAKHGNVSITSKSGSANVLEALNIKIDSTPDEAKRMIDETNFVFLFAPKYHPALKKIMPVRKELRIKTIFNILGPLANPANPDYQIIGVNSHDLVEKVGNALKLLGVKKALVVYGNGLDELNPNNYSTILEINDNKKEDGNKIYKIHPSDIGLIPSKPIPCNSPDESAKRIISVFEGKKGNSEITNGDRNFILLNAAGALYASDVASDYKEGLEIAENAIDEGIVLNKLREIQNYR</sequence>
<keyword evidence="6 8" id="KW-0460">Magnesium</keyword>
<keyword evidence="1 8" id="KW-0028">Amino-acid biosynthesis</keyword>
<dbReference type="GO" id="GO:0004048">
    <property type="term" value="F:anthranilate phosphoribosyltransferase activity"/>
    <property type="evidence" value="ECO:0007669"/>
    <property type="project" value="UniProtKB-UniRule"/>
</dbReference>
<dbReference type="InterPro" id="IPR035902">
    <property type="entry name" value="Nuc_phospho_transferase"/>
</dbReference>
<dbReference type="AlphaFoldDB" id="F8ANJ8"/>
<keyword evidence="2 8" id="KW-0328">Glycosyltransferase</keyword>
<evidence type="ECO:0000313" key="12">
    <source>
        <dbReference type="Proteomes" id="UP000009296"/>
    </source>
</evidence>
<comment type="function">
    <text evidence="8">Catalyzes the transfer of the phosphoribosyl group of 5-phosphorylribose-1-pyrophosphate (PRPP) to anthranilate to yield N-(5'-phosphoribosyl)-anthranilate (PRA).</text>
</comment>
<dbReference type="Pfam" id="PF02885">
    <property type="entry name" value="Glycos_trans_3N"/>
    <property type="match status" value="1"/>
</dbReference>
<keyword evidence="12" id="KW-1185">Reference proteome</keyword>
<dbReference type="NCBIfam" id="TIGR01245">
    <property type="entry name" value="trpD"/>
    <property type="match status" value="1"/>
</dbReference>
<dbReference type="HOGENOM" id="CLU_034315_2_1_2"/>
<dbReference type="Gene3D" id="3.40.1030.10">
    <property type="entry name" value="Nucleoside phosphorylase/phosphoribosyltransferase catalytic domain"/>
    <property type="match status" value="1"/>
</dbReference>
<dbReference type="SUPFAM" id="SSF52418">
    <property type="entry name" value="Nucleoside phosphorylase/phosphoribosyltransferase catalytic domain"/>
    <property type="match status" value="1"/>
</dbReference>
<dbReference type="EMBL" id="CP002792">
    <property type="protein sequence ID" value="AEH07052.1"/>
    <property type="molecule type" value="Genomic_DNA"/>
</dbReference>
<feature type="domain" description="Glycosyl transferase family 3 N-terminal" evidence="10">
    <location>
        <begin position="3"/>
        <end position="62"/>
    </location>
</feature>
<dbReference type="GeneID" id="10773238"/>
<feature type="binding site" evidence="8">
    <location>
        <position position="83"/>
    </location>
    <ligand>
        <name>5-phospho-alpha-D-ribose 1-diphosphate</name>
        <dbReference type="ChEBI" id="CHEBI:58017"/>
    </ligand>
</feature>
<dbReference type="SUPFAM" id="SSF47648">
    <property type="entry name" value="Nucleoside phosphorylase/phosphoribosyltransferase N-terminal domain"/>
    <property type="match status" value="1"/>
</dbReference>
<keyword evidence="3 8" id="KW-0808">Transferase</keyword>
<dbReference type="KEGG" id="mok:Metok_1082"/>
<evidence type="ECO:0000256" key="7">
    <source>
        <dbReference type="ARBA" id="ARBA00023141"/>
    </source>
</evidence>
<name>F8ANJ8_METOI</name>
<dbReference type="InterPro" id="IPR000312">
    <property type="entry name" value="Glycosyl_Trfase_fam3"/>
</dbReference>
<dbReference type="InterPro" id="IPR017459">
    <property type="entry name" value="Glycosyl_Trfase_fam3_N_dom"/>
</dbReference>
<proteinExistence type="inferred from homology"/>
<dbReference type="GO" id="GO:0000162">
    <property type="term" value="P:L-tryptophan biosynthetic process"/>
    <property type="evidence" value="ECO:0007669"/>
    <property type="project" value="UniProtKB-UniRule"/>
</dbReference>
<dbReference type="Proteomes" id="UP000009296">
    <property type="component" value="Chromosome"/>
</dbReference>
<evidence type="ECO:0000256" key="3">
    <source>
        <dbReference type="ARBA" id="ARBA00022679"/>
    </source>
</evidence>
<comment type="cofactor">
    <cofactor evidence="8">
        <name>Mg(2+)</name>
        <dbReference type="ChEBI" id="CHEBI:18420"/>
    </cofactor>
    <text evidence="8">Binds 2 magnesium ions per monomer.</text>
</comment>
<gene>
    <name evidence="8" type="primary">trpD</name>
    <name evidence="11" type="ordered locus">Metok_1082</name>
</gene>
<evidence type="ECO:0000256" key="4">
    <source>
        <dbReference type="ARBA" id="ARBA00022723"/>
    </source>
</evidence>
<keyword evidence="5 8" id="KW-0822">Tryptophan biosynthesis</keyword>
<feature type="binding site" evidence="8">
    <location>
        <position position="219"/>
    </location>
    <ligand>
        <name>Mg(2+)</name>
        <dbReference type="ChEBI" id="CHEBI:18420"/>
        <label>2</label>
    </ligand>
</feature>
<comment type="caution">
    <text evidence="8">Lacks conserved residue(s) required for the propagation of feature annotation.</text>
</comment>
<comment type="pathway">
    <text evidence="8">Amino-acid biosynthesis; L-tryptophan biosynthesis; L-tryptophan from chorismate: step 2/5.</text>
</comment>
<dbReference type="HAMAP" id="MF_00211">
    <property type="entry name" value="TrpD"/>
    <property type="match status" value="1"/>
</dbReference>
<keyword evidence="4 8" id="KW-0479">Metal-binding</keyword>
<dbReference type="InterPro" id="IPR005940">
    <property type="entry name" value="Anthranilate_Pribosyl_Tfrase"/>
</dbReference>
<evidence type="ECO:0000259" key="9">
    <source>
        <dbReference type="Pfam" id="PF00591"/>
    </source>
</evidence>
<dbReference type="Pfam" id="PF00591">
    <property type="entry name" value="Glycos_transf_3"/>
    <property type="match status" value="1"/>
</dbReference>
<comment type="similarity">
    <text evidence="8">Belongs to the anthranilate phosphoribosyltransferase family.</text>
</comment>
<dbReference type="GO" id="GO:0000287">
    <property type="term" value="F:magnesium ion binding"/>
    <property type="evidence" value="ECO:0007669"/>
    <property type="project" value="UniProtKB-UniRule"/>
</dbReference>
<feature type="binding site" evidence="8">
    <location>
        <position position="114"/>
    </location>
    <ligand>
        <name>5-phospho-alpha-D-ribose 1-diphosphate</name>
        <dbReference type="ChEBI" id="CHEBI:58017"/>
    </ligand>
</feature>
<dbReference type="eggNOG" id="arCOG02012">
    <property type="taxonomic scope" value="Archaea"/>
</dbReference>
<dbReference type="UniPathway" id="UPA00035">
    <property type="reaction ID" value="UER00041"/>
</dbReference>
<dbReference type="InterPro" id="IPR036320">
    <property type="entry name" value="Glycosyl_Trfase_fam3_N_dom_sf"/>
</dbReference>
<feature type="binding site" evidence="8">
    <location>
        <position position="105"/>
    </location>
    <ligand>
        <name>anthranilate</name>
        <dbReference type="ChEBI" id="CHEBI:16567"/>
        <label>1</label>
    </ligand>
</feature>
<dbReference type="PANTHER" id="PTHR43285:SF2">
    <property type="entry name" value="ANTHRANILATE PHOSPHORIBOSYLTRANSFERASE"/>
    <property type="match status" value="1"/>
</dbReference>
<evidence type="ECO:0000313" key="11">
    <source>
        <dbReference type="EMBL" id="AEH07052.1"/>
    </source>
</evidence>
<evidence type="ECO:0000256" key="6">
    <source>
        <dbReference type="ARBA" id="ARBA00022842"/>
    </source>
</evidence>
<protein>
    <recommendedName>
        <fullName evidence="8">Anthranilate phosphoribosyltransferase</fullName>
        <ecNumber evidence="8">2.4.2.18</ecNumber>
    </recommendedName>
</protein>
<evidence type="ECO:0000256" key="1">
    <source>
        <dbReference type="ARBA" id="ARBA00022605"/>
    </source>
</evidence>
<keyword evidence="7 8" id="KW-0057">Aromatic amino acid biosynthesis</keyword>
<dbReference type="FunFam" id="3.40.1030.10:FF:000010">
    <property type="entry name" value="Anthranilate phosphoribosyltransferase"/>
    <property type="match status" value="1"/>
</dbReference>
<dbReference type="Gene3D" id="1.20.970.10">
    <property type="entry name" value="Transferase, Pyrimidine Nucleoside Phosphorylase, Chain C"/>
    <property type="match status" value="1"/>
</dbReference>
<dbReference type="STRING" id="647113.Metok_1082"/>
<reference evidence="11" key="1">
    <citation type="submission" date="2011-05" db="EMBL/GenBank/DDBJ databases">
        <title>Complete sequence of chromosome of Methanothermococcus okinawensis IH1.</title>
        <authorList>
            <consortium name="US DOE Joint Genome Institute"/>
            <person name="Lucas S."/>
            <person name="Han J."/>
            <person name="Lapidus A."/>
            <person name="Cheng J.-F."/>
            <person name="Goodwin L."/>
            <person name="Pitluck S."/>
            <person name="Peters L."/>
            <person name="Mikhailova N."/>
            <person name="Held B."/>
            <person name="Han C."/>
            <person name="Tapia R."/>
            <person name="Land M."/>
            <person name="Hauser L."/>
            <person name="Kyrpides N."/>
            <person name="Ivanova N."/>
            <person name="Pagani I."/>
            <person name="Sieprawska-Lupa M."/>
            <person name="Takai K."/>
            <person name="Miyazaki J."/>
            <person name="Whitman W."/>
            <person name="Woyke T."/>
        </authorList>
    </citation>
    <scope>NUCLEOTIDE SEQUENCE [LARGE SCALE GENOMIC DNA]</scope>
    <source>
        <strain evidence="11">IH1</strain>
    </source>
</reference>
<comment type="subunit">
    <text evidence="8">Homodimer.</text>
</comment>
<dbReference type="GO" id="GO:0005829">
    <property type="term" value="C:cytosol"/>
    <property type="evidence" value="ECO:0007669"/>
    <property type="project" value="TreeGrafter"/>
</dbReference>
<evidence type="ECO:0000259" key="10">
    <source>
        <dbReference type="Pfam" id="PF02885"/>
    </source>
</evidence>
<dbReference type="PANTHER" id="PTHR43285">
    <property type="entry name" value="ANTHRANILATE PHOSPHORIBOSYLTRANSFERASE"/>
    <property type="match status" value="1"/>
</dbReference>
<feature type="binding site" evidence="8">
    <location>
        <position position="160"/>
    </location>
    <ligand>
        <name>anthranilate</name>
        <dbReference type="ChEBI" id="CHEBI:16567"/>
        <label>2</label>
    </ligand>
</feature>
<organism evidence="11 12">
    <name type="scientific">Methanothermococcus okinawensis (strain DSM 14208 / JCM 11175 / IH1)</name>
    <dbReference type="NCBI Taxonomy" id="647113"/>
    <lineage>
        <taxon>Archaea</taxon>
        <taxon>Methanobacteriati</taxon>
        <taxon>Methanobacteriota</taxon>
        <taxon>Methanomada group</taxon>
        <taxon>Methanococci</taxon>
        <taxon>Methanococcales</taxon>
        <taxon>Methanococcaceae</taxon>
        <taxon>Methanothermococcus</taxon>
    </lineage>
</organism>
<evidence type="ECO:0000256" key="8">
    <source>
        <dbReference type="HAMAP-Rule" id="MF_00211"/>
    </source>
</evidence>
<feature type="binding site" evidence="8">
    <location>
        <position position="218"/>
    </location>
    <ligand>
        <name>Mg(2+)</name>
        <dbReference type="ChEBI" id="CHEBI:18420"/>
        <label>2</label>
    </ligand>
</feature>
<dbReference type="RefSeq" id="WP_013867236.1">
    <property type="nucleotide sequence ID" value="NC_015636.1"/>
</dbReference>
<feature type="binding site" evidence="8">
    <location>
        <begin position="102"/>
        <end position="110"/>
    </location>
    <ligand>
        <name>5-phospho-alpha-D-ribose 1-diphosphate</name>
        <dbReference type="ChEBI" id="CHEBI:58017"/>
    </ligand>
</feature>
<feature type="domain" description="Glycosyl transferase family 3" evidence="9">
    <location>
        <begin position="69"/>
        <end position="322"/>
    </location>
</feature>
<feature type="binding site" evidence="8">
    <location>
        <position position="219"/>
    </location>
    <ligand>
        <name>Mg(2+)</name>
        <dbReference type="ChEBI" id="CHEBI:18420"/>
        <label>1</label>
    </ligand>
</feature>
<comment type="catalytic activity">
    <reaction evidence="8">
        <text>N-(5-phospho-beta-D-ribosyl)anthranilate + diphosphate = 5-phospho-alpha-D-ribose 1-diphosphate + anthranilate</text>
        <dbReference type="Rhea" id="RHEA:11768"/>
        <dbReference type="ChEBI" id="CHEBI:16567"/>
        <dbReference type="ChEBI" id="CHEBI:18277"/>
        <dbReference type="ChEBI" id="CHEBI:33019"/>
        <dbReference type="ChEBI" id="CHEBI:58017"/>
        <dbReference type="EC" id="2.4.2.18"/>
    </reaction>
</comment>